<dbReference type="AlphaFoldDB" id="Q2J9X6"/>
<organism evidence="5 6">
    <name type="scientific">Frankia casuarinae (strain DSM 45818 / CECT 9043 / HFP020203 / CcI3)</name>
    <dbReference type="NCBI Taxonomy" id="106370"/>
    <lineage>
        <taxon>Bacteria</taxon>
        <taxon>Bacillati</taxon>
        <taxon>Actinomycetota</taxon>
        <taxon>Actinomycetes</taxon>
        <taxon>Frankiales</taxon>
        <taxon>Frankiaceae</taxon>
        <taxon>Frankia</taxon>
    </lineage>
</organism>
<dbReference type="RefSeq" id="WP_011436951.1">
    <property type="nucleotide sequence ID" value="NC_007777.1"/>
</dbReference>
<dbReference type="KEGG" id="fra:Francci3_2552"/>
<evidence type="ECO:0000256" key="3">
    <source>
        <dbReference type="SAM" id="MobiDB-lite"/>
    </source>
</evidence>
<gene>
    <name evidence="5" type="ordered locus">Francci3_2552</name>
</gene>
<dbReference type="Pfam" id="PF13359">
    <property type="entry name" value="DDE_Tnp_4"/>
    <property type="match status" value="1"/>
</dbReference>
<sequence length="98" mass="11093">MTDLGYEGEPAVHTPRKKKPGTSLTGWQKQLNAEFASVRVAAEWGVAHAKNWRILTSRYRSDLGRIDADIQAAVGLQKINEQQSERILSFERIKRVSE</sequence>
<dbReference type="EMBL" id="CP000249">
    <property type="protein sequence ID" value="ABD11916.1"/>
    <property type="molecule type" value="Genomic_DNA"/>
</dbReference>
<keyword evidence="6" id="KW-1185">Reference proteome</keyword>
<name>Q2J9X6_FRACC</name>
<evidence type="ECO:0000313" key="5">
    <source>
        <dbReference type="EMBL" id="ABD11916.1"/>
    </source>
</evidence>
<dbReference type="GO" id="GO:0046872">
    <property type="term" value="F:metal ion binding"/>
    <property type="evidence" value="ECO:0007669"/>
    <property type="project" value="UniProtKB-KW"/>
</dbReference>
<dbReference type="STRING" id="106370.Francci3_2552"/>
<accession>Q2J9X6</accession>
<keyword evidence="2" id="KW-0479">Metal-binding</keyword>
<dbReference type="Proteomes" id="UP000001937">
    <property type="component" value="Chromosome"/>
</dbReference>
<comment type="cofactor">
    <cofactor evidence="1">
        <name>a divalent metal cation</name>
        <dbReference type="ChEBI" id="CHEBI:60240"/>
    </cofactor>
</comment>
<evidence type="ECO:0000259" key="4">
    <source>
        <dbReference type="Pfam" id="PF13359"/>
    </source>
</evidence>
<reference evidence="5 6" key="1">
    <citation type="journal article" date="2007" name="Genome Res.">
        <title>Genome characteristics of facultatively symbiotic Frankia sp. strains reflect host range and host plant biogeography.</title>
        <authorList>
            <person name="Normand P."/>
            <person name="Lapierre P."/>
            <person name="Tisa L.S."/>
            <person name="Gogarten J.P."/>
            <person name="Alloisio N."/>
            <person name="Bagnarol E."/>
            <person name="Bassi C.A."/>
            <person name="Berry A.M."/>
            <person name="Bickhart D.M."/>
            <person name="Choisne N."/>
            <person name="Couloux A."/>
            <person name="Cournoyer B."/>
            <person name="Cruveiller S."/>
            <person name="Daubin V."/>
            <person name="Demange N."/>
            <person name="Francino M.P."/>
            <person name="Goltsman E."/>
            <person name="Huang Y."/>
            <person name="Kopp O.R."/>
            <person name="Labarre L."/>
            <person name="Lapidus A."/>
            <person name="Lavire C."/>
            <person name="Marechal J."/>
            <person name="Martinez M."/>
            <person name="Mastronunzio J.E."/>
            <person name="Mullin B.C."/>
            <person name="Niemann J."/>
            <person name="Pujic P."/>
            <person name="Rawnsley T."/>
            <person name="Rouy Z."/>
            <person name="Schenowitz C."/>
            <person name="Sellstedt A."/>
            <person name="Tavares F."/>
            <person name="Tomkins J.P."/>
            <person name="Vallenet D."/>
            <person name="Valverde C."/>
            <person name="Wall L.G."/>
            <person name="Wang Y."/>
            <person name="Medigue C."/>
            <person name="Benson D.R."/>
        </authorList>
    </citation>
    <scope>NUCLEOTIDE SEQUENCE [LARGE SCALE GENOMIC DNA]</scope>
    <source>
        <strain evidence="6">DSM 45818 / CECT 9043 / CcI3</strain>
    </source>
</reference>
<dbReference type="HOGENOM" id="CLU_2329638_0_0_11"/>
<evidence type="ECO:0000313" key="6">
    <source>
        <dbReference type="Proteomes" id="UP000001937"/>
    </source>
</evidence>
<proteinExistence type="predicted"/>
<feature type="domain" description="DDE Tnp4" evidence="4">
    <location>
        <begin position="1"/>
        <end position="76"/>
    </location>
</feature>
<evidence type="ECO:0000256" key="1">
    <source>
        <dbReference type="ARBA" id="ARBA00001968"/>
    </source>
</evidence>
<dbReference type="InterPro" id="IPR027806">
    <property type="entry name" value="HARBI1_dom"/>
</dbReference>
<feature type="region of interest" description="Disordered" evidence="3">
    <location>
        <begin position="1"/>
        <end position="24"/>
    </location>
</feature>
<protein>
    <recommendedName>
        <fullName evidence="4">DDE Tnp4 domain-containing protein</fullName>
    </recommendedName>
</protein>
<evidence type="ECO:0000256" key="2">
    <source>
        <dbReference type="ARBA" id="ARBA00022723"/>
    </source>
</evidence>